<comment type="subcellular location">
    <subcellularLocation>
        <location evidence="1">Cell membrane</location>
        <topology evidence="1">Multi-pass membrane protein</topology>
    </subcellularLocation>
</comment>
<reference evidence="8 9" key="1">
    <citation type="submission" date="2019-03" db="EMBL/GenBank/DDBJ databases">
        <title>Whole genome sequence of a novel Rubrobacter taiwanensis strain, isolated from Yellowstone National Park.</title>
        <authorList>
            <person name="Freed S."/>
            <person name="Ramaley R.F."/>
            <person name="Kyndt J.A."/>
        </authorList>
    </citation>
    <scope>NUCLEOTIDE SEQUENCE [LARGE SCALE GENOMIC DNA]</scope>
    <source>
        <strain evidence="8 9">Yellowstone</strain>
    </source>
</reference>
<keyword evidence="6 7" id="KW-0472">Membrane</keyword>
<feature type="transmembrane region" description="Helical" evidence="7">
    <location>
        <begin position="68"/>
        <end position="92"/>
    </location>
</feature>
<gene>
    <name evidence="8" type="ORF">E0L93_04345</name>
</gene>
<dbReference type="EMBL" id="SKBU01000007">
    <property type="protein sequence ID" value="TCJ19740.1"/>
    <property type="molecule type" value="Genomic_DNA"/>
</dbReference>
<evidence type="ECO:0000256" key="7">
    <source>
        <dbReference type="SAM" id="Phobius"/>
    </source>
</evidence>
<name>A0A4R1BPZ6_9ACTN</name>
<dbReference type="Proteomes" id="UP000295244">
    <property type="component" value="Unassembled WGS sequence"/>
</dbReference>
<feature type="transmembrane region" description="Helical" evidence="7">
    <location>
        <begin position="6"/>
        <end position="21"/>
    </location>
</feature>
<dbReference type="GO" id="GO:0005886">
    <property type="term" value="C:plasma membrane"/>
    <property type="evidence" value="ECO:0007669"/>
    <property type="project" value="UniProtKB-SubCell"/>
</dbReference>
<dbReference type="InterPro" id="IPR039428">
    <property type="entry name" value="NUOK/Mnh_C1-like"/>
</dbReference>
<dbReference type="AlphaFoldDB" id="A0A4R1BPZ6"/>
<evidence type="ECO:0000313" key="8">
    <source>
        <dbReference type="EMBL" id="TCJ19740.1"/>
    </source>
</evidence>
<dbReference type="RefSeq" id="WP_132688996.1">
    <property type="nucleotide sequence ID" value="NZ_SKBU01000007.1"/>
</dbReference>
<evidence type="ECO:0000256" key="1">
    <source>
        <dbReference type="ARBA" id="ARBA00004651"/>
    </source>
</evidence>
<dbReference type="Gene3D" id="1.10.287.3510">
    <property type="match status" value="1"/>
</dbReference>
<comment type="caution">
    <text evidence="8">The sequence shown here is derived from an EMBL/GenBank/DDBJ whole genome shotgun (WGS) entry which is preliminary data.</text>
</comment>
<evidence type="ECO:0000256" key="4">
    <source>
        <dbReference type="ARBA" id="ARBA00022692"/>
    </source>
</evidence>
<protein>
    <submittedName>
        <fullName evidence="8">Na+/H+ antiporter subunit C</fullName>
    </submittedName>
</protein>
<keyword evidence="5 7" id="KW-1133">Transmembrane helix</keyword>
<evidence type="ECO:0000256" key="6">
    <source>
        <dbReference type="ARBA" id="ARBA00023136"/>
    </source>
</evidence>
<comment type="similarity">
    <text evidence="2">Belongs to the CPA3 antiporters (TC 2.A.63) subunit C family.</text>
</comment>
<evidence type="ECO:0000256" key="5">
    <source>
        <dbReference type="ARBA" id="ARBA00022989"/>
    </source>
</evidence>
<keyword evidence="4 7" id="KW-0812">Transmembrane</keyword>
<accession>A0A4R1BPZ6</accession>
<dbReference type="PANTHER" id="PTHR34583">
    <property type="entry name" value="ANTIPORTER SUBUNIT MNHC2-RELATED"/>
    <property type="match status" value="1"/>
</dbReference>
<evidence type="ECO:0000256" key="2">
    <source>
        <dbReference type="ARBA" id="ARBA00010388"/>
    </source>
</evidence>
<dbReference type="OrthoDB" id="9799219at2"/>
<dbReference type="PANTHER" id="PTHR34583:SF2">
    <property type="entry name" value="ANTIPORTER SUBUNIT MNHC2-RELATED"/>
    <property type="match status" value="1"/>
</dbReference>
<feature type="transmembrane region" description="Helical" evidence="7">
    <location>
        <begin position="28"/>
        <end position="48"/>
    </location>
</feature>
<evidence type="ECO:0000313" key="9">
    <source>
        <dbReference type="Proteomes" id="UP000295244"/>
    </source>
</evidence>
<keyword evidence="3" id="KW-1003">Cell membrane</keyword>
<sequence>MILVSALTIAVLFGVGSYLLLQRDLIRVVVGIILVSNAANLFLISAGLSRGQAPIYPLEEGVEVSDPLVQAMTLTAIVIAFGISALLMSLVYRVYTSHLSLNLEDISEAEVREEESIESREVAED</sequence>
<evidence type="ECO:0000256" key="3">
    <source>
        <dbReference type="ARBA" id="ARBA00022475"/>
    </source>
</evidence>
<proteinExistence type="inferred from homology"/>
<organism evidence="8 9">
    <name type="scientific">Rubrobacter taiwanensis</name>
    <dbReference type="NCBI Taxonomy" id="185139"/>
    <lineage>
        <taxon>Bacteria</taxon>
        <taxon>Bacillati</taxon>
        <taxon>Actinomycetota</taxon>
        <taxon>Rubrobacteria</taxon>
        <taxon>Rubrobacterales</taxon>
        <taxon>Rubrobacteraceae</taxon>
        <taxon>Rubrobacter</taxon>
    </lineage>
</organism>
<dbReference type="Pfam" id="PF00420">
    <property type="entry name" value="Oxidored_q2"/>
    <property type="match status" value="1"/>
</dbReference>
<dbReference type="InterPro" id="IPR050601">
    <property type="entry name" value="CPA3_antiporter_subunitC"/>
</dbReference>
<keyword evidence="9" id="KW-1185">Reference proteome</keyword>